<gene>
    <name evidence="3" type="ORF">BDN70DRAFT_794350</name>
</gene>
<dbReference type="EMBL" id="MU155131">
    <property type="protein sequence ID" value="KAF9486262.1"/>
    <property type="molecule type" value="Genomic_DNA"/>
</dbReference>
<protein>
    <submittedName>
        <fullName evidence="3">Alpha/beta-hydrolase</fullName>
    </submittedName>
</protein>
<dbReference type="InterPro" id="IPR000073">
    <property type="entry name" value="AB_hydrolase_1"/>
</dbReference>
<sequence>MPFVDIETSSGPFSFAYAIATPTSHSAKQIAPKLPCILFIHSIYIGQECFEFQFADRSLRQFNLISIDMRGHGETKGVMGGEVFTPTETAADINLIMEKLNLPPCHIFGLSNGCTVALNLAVSYPNRVLSLTLCSPVPPQEPEEIVTGLLEVFQYWLLRSKPAEGQADFDEEMEMEVMVGANQFLYNYKDKSSRHVQAILEYGLYKAQRCWAGSPEKIKNCEAVNVDWVLKRKPIPLEQLGKISVPVSIIHCYEDVPYPLQYSTDWKERLLGAGVKNVSLHEVPGAHYGNVTDPEEINRILYSTVTSCYPEPIEKETLPGSPTVSSRLMTPFTASLTQAVGYDPGDSD</sequence>
<evidence type="ECO:0000256" key="1">
    <source>
        <dbReference type="ARBA" id="ARBA00022801"/>
    </source>
</evidence>
<dbReference type="SUPFAM" id="SSF53474">
    <property type="entry name" value="alpha/beta-Hydrolases"/>
    <property type="match status" value="1"/>
</dbReference>
<dbReference type="GO" id="GO:0016020">
    <property type="term" value="C:membrane"/>
    <property type="evidence" value="ECO:0007669"/>
    <property type="project" value="TreeGrafter"/>
</dbReference>
<dbReference type="AlphaFoldDB" id="A0A9P6D0E8"/>
<dbReference type="GO" id="GO:0016787">
    <property type="term" value="F:hydrolase activity"/>
    <property type="evidence" value="ECO:0007669"/>
    <property type="project" value="UniProtKB-KW"/>
</dbReference>
<evidence type="ECO:0000313" key="4">
    <source>
        <dbReference type="Proteomes" id="UP000807469"/>
    </source>
</evidence>
<dbReference type="Pfam" id="PF00561">
    <property type="entry name" value="Abhydrolase_1"/>
    <property type="match status" value="1"/>
</dbReference>
<dbReference type="InterPro" id="IPR050266">
    <property type="entry name" value="AB_hydrolase_sf"/>
</dbReference>
<reference evidence="3" key="1">
    <citation type="submission" date="2020-11" db="EMBL/GenBank/DDBJ databases">
        <authorList>
            <consortium name="DOE Joint Genome Institute"/>
            <person name="Ahrendt S."/>
            <person name="Riley R."/>
            <person name="Andreopoulos W."/>
            <person name="Labutti K."/>
            <person name="Pangilinan J."/>
            <person name="Ruiz-Duenas F.J."/>
            <person name="Barrasa J.M."/>
            <person name="Sanchez-Garcia M."/>
            <person name="Camarero S."/>
            <person name="Miyauchi S."/>
            <person name="Serrano A."/>
            <person name="Linde D."/>
            <person name="Babiker R."/>
            <person name="Drula E."/>
            <person name="Ayuso-Fernandez I."/>
            <person name="Pacheco R."/>
            <person name="Padilla G."/>
            <person name="Ferreira P."/>
            <person name="Barriuso J."/>
            <person name="Kellner H."/>
            <person name="Castanera R."/>
            <person name="Alfaro M."/>
            <person name="Ramirez L."/>
            <person name="Pisabarro A.G."/>
            <person name="Kuo A."/>
            <person name="Tritt A."/>
            <person name="Lipzen A."/>
            <person name="He G."/>
            <person name="Yan M."/>
            <person name="Ng V."/>
            <person name="Cullen D."/>
            <person name="Martin F."/>
            <person name="Rosso M.-N."/>
            <person name="Henrissat B."/>
            <person name="Hibbett D."/>
            <person name="Martinez A.T."/>
            <person name="Grigoriev I.V."/>
        </authorList>
    </citation>
    <scope>NUCLEOTIDE SEQUENCE</scope>
    <source>
        <strain evidence="3">CIRM-BRFM 674</strain>
    </source>
</reference>
<evidence type="ECO:0000313" key="3">
    <source>
        <dbReference type="EMBL" id="KAF9486262.1"/>
    </source>
</evidence>
<keyword evidence="1" id="KW-0378">Hydrolase</keyword>
<dbReference type="PANTHER" id="PTHR43798">
    <property type="entry name" value="MONOACYLGLYCEROL LIPASE"/>
    <property type="match status" value="1"/>
</dbReference>
<evidence type="ECO:0000259" key="2">
    <source>
        <dbReference type="Pfam" id="PF00561"/>
    </source>
</evidence>
<accession>A0A9P6D0E8</accession>
<dbReference type="InterPro" id="IPR029058">
    <property type="entry name" value="AB_hydrolase_fold"/>
</dbReference>
<dbReference type="OrthoDB" id="19657at2759"/>
<comment type="caution">
    <text evidence="3">The sequence shown here is derived from an EMBL/GenBank/DDBJ whole genome shotgun (WGS) entry which is preliminary data.</text>
</comment>
<organism evidence="3 4">
    <name type="scientific">Pholiota conissans</name>
    <dbReference type="NCBI Taxonomy" id="109636"/>
    <lineage>
        <taxon>Eukaryota</taxon>
        <taxon>Fungi</taxon>
        <taxon>Dikarya</taxon>
        <taxon>Basidiomycota</taxon>
        <taxon>Agaricomycotina</taxon>
        <taxon>Agaricomycetes</taxon>
        <taxon>Agaricomycetidae</taxon>
        <taxon>Agaricales</taxon>
        <taxon>Agaricineae</taxon>
        <taxon>Strophariaceae</taxon>
        <taxon>Pholiota</taxon>
    </lineage>
</organism>
<dbReference type="Proteomes" id="UP000807469">
    <property type="component" value="Unassembled WGS sequence"/>
</dbReference>
<feature type="domain" description="AB hydrolase-1" evidence="2">
    <location>
        <begin position="51"/>
        <end position="172"/>
    </location>
</feature>
<keyword evidence="4" id="KW-1185">Reference proteome</keyword>
<name>A0A9P6D0E8_9AGAR</name>
<dbReference type="PANTHER" id="PTHR43798:SF31">
    <property type="entry name" value="AB HYDROLASE SUPERFAMILY PROTEIN YCLE"/>
    <property type="match status" value="1"/>
</dbReference>
<proteinExistence type="predicted"/>
<dbReference type="Gene3D" id="3.40.50.1820">
    <property type="entry name" value="alpha/beta hydrolase"/>
    <property type="match status" value="1"/>
</dbReference>